<feature type="region of interest" description="Disordered" evidence="2">
    <location>
        <begin position="763"/>
        <end position="794"/>
    </location>
</feature>
<gene>
    <name evidence="5" type="ORF">E2I00_013453</name>
</gene>
<dbReference type="GO" id="GO:0030020">
    <property type="term" value="F:extracellular matrix structural constituent conferring tensile strength"/>
    <property type="evidence" value="ECO:0007669"/>
    <property type="project" value="TreeGrafter"/>
</dbReference>
<sequence length="1086" mass="114228">MSWLWPGNAAGSTVAPASTPPGSSPVRPTEDTTTHVAPQDDPTQQWKALASPEPPLERPEVGQGQAPAVPSAASSASPDTKEENIAGVGAKILNVALGIRSFVQLSSETFPEAVIGHGGREVPGRPDPALGGQTPGAHRTLTHGHSHAVTCTHSHVHTGGLIRALIDQRQDAIVGDLVPPSADLRLREDPQVSPLHCLDEDEEDDDDRGAPLGPRLPEAPPVTSPPLAGVGNQEDFRTEEIEEETTVSSLGAQTLPSLSTVTTWAGSEWSPGRGLKEGDPGEDGKPGDTGPQGFPGTPGDVGPKGEKGDPGVGPRGPPGPQGPPGPPGPSFRRDRLTFIDMEGSGFGGDLESLRGPPGPPGKDGQPGQTGQKGSLNIDALLDLDILFLVSILVALIMEKLSRLDKPVTGARGFRRGRRPRTQGTDKAPVPPLFLDGMGPPAEGVGGDPGVMGPPGTKGEVGADGAPGAPGLPGREGAAGLQGPKGEKGPQGEKGPAGPKGDLGSRGQQGLPGPKGEKGEPGMVFSPDGRALTSAQKGAKGEPGFRGPPGRGKGAQGPKSRVRPAHLGPQGPRAFPGLLSMTATRLWSLAALDPRDCQPTKQENKCDVGHRPGKSQESWTPGHCQRLRRGSGQRGLSGHHPQWGREGRCGEGSGADDTGTEEEQQGGGETTRPRSAPLQRGRIPETPAWPRGGRNPVTSDPSEGRTCHLRDQPRTGGNVPLITEQEGRTAEHRRHNRDGPTEQGACGEERPQWELETLELKDKAVSEGQRCSQGRGWDSRPSLRGPRWQWGHPALRKDPGQELRAVNMSRVALGRRQFPFDLLHLGAEMKGEKGDQGAAGQKGERGEPGGGGFFSSSMPGPPGPPGYPGIPGLVADAARTFKLARPQPGDIGDSALCFAFHARGPRERASRASLALLDLRDPLASATRDTRGLLGPPDLQGPRDPHPFLALTGRLSVFLAPQAHLGPQDRPDPWAPPQGGLLCAGDPIGLGFQQVRVWATYQTLLDQVPEVPEGWLVYVADREELYVRVRNGFRKVLLEARTPLPRGTDEVLSPSWEALFSGSEGQLKPGARIFSFDGRDVLQHPAW</sequence>
<dbReference type="Pfam" id="PF06121">
    <property type="entry name" value="DUF959"/>
    <property type="match status" value="1"/>
</dbReference>
<feature type="region of interest" description="Disordered" evidence="2">
    <location>
        <begin position="830"/>
        <end position="861"/>
    </location>
</feature>
<dbReference type="OrthoDB" id="5983381at2759"/>
<dbReference type="GO" id="GO:0030198">
    <property type="term" value="P:extracellular matrix organization"/>
    <property type="evidence" value="ECO:0007669"/>
    <property type="project" value="TreeGrafter"/>
</dbReference>
<dbReference type="InterPro" id="IPR045463">
    <property type="entry name" value="XV/XVIII_trimerization_dom"/>
</dbReference>
<feature type="compositionally biased region" description="Pro residues" evidence="2">
    <location>
        <begin position="315"/>
        <end position="329"/>
    </location>
</feature>
<keyword evidence="6" id="KW-1185">Reference proteome</keyword>
<dbReference type="SUPFAM" id="SSF56436">
    <property type="entry name" value="C-type lectin-like"/>
    <property type="match status" value="1"/>
</dbReference>
<feature type="compositionally biased region" description="Low complexity" evidence="2">
    <location>
        <begin position="362"/>
        <end position="371"/>
    </location>
</feature>
<dbReference type="FunFam" id="3.40.1620.70:FF:000003">
    <property type="entry name" value="Collagen type XVIII alpha 1"/>
    <property type="match status" value="1"/>
</dbReference>
<feature type="region of interest" description="Disordered" evidence="2">
    <location>
        <begin position="1"/>
        <end position="81"/>
    </location>
</feature>
<feature type="domain" description="DUF959" evidence="3">
    <location>
        <begin position="1"/>
        <end position="118"/>
    </location>
</feature>
<dbReference type="InterPro" id="IPR010363">
    <property type="entry name" value="DUF959_COL18_N"/>
</dbReference>
<proteinExistence type="predicted"/>
<dbReference type="InterPro" id="IPR050149">
    <property type="entry name" value="Collagen_superfamily"/>
</dbReference>
<dbReference type="PANTHER" id="PTHR24023">
    <property type="entry name" value="COLLAGEN ALPHA"/>
    <property type="match status" value="1"/>
</dbReference>
<evidence type="ECO:0000313" key="5">
    <source>
        <dbReference type="EMBL" id="KAB0392435.1"/>
    </source>
</evidence>
<dbReference type="Pfam" id="PF20010">
    <property type="entry name" value="Collagen_trimer"/>
    <property type="match status" value="1"/>
</dbReference>
<evidence type="ECO:0000313" key="6">
    <source>
        <dbReference type="Proteomes" id="UP000437017"/>
    </source>
</evidence>
<dbReference type="Pfam" id="PF01391">
    <property type="entry name" value="Collagen"/>
    <property type="match status" value="2"/>
</dbReference>
<feature type="domain" description="Collagen type XV/XVIII trimerization" evidence="4">
    <location>
        <begin position="994"/>
        <end position="1042"/>
    </location>
</feature>
<dbReference type="InterPro" id="IPR008160">
    <property type="entry name" value="Collagen"/>
</dbReference>
<comment type="caution">
    <text evidence="5">The sequence shown here is derived from an EMBL/GenBank/DDBJ whole genome shotgun (WGS) entry which is preliminary data.</text>
</comment>
<dbReference type="Gene3D" id="3.40.1620.70">
    <property type="match status" value="1"/>
</dbReference>
<feature type="region of interest" description="Disordered" evidence="2">
    <location>
        <begin position="409"/>
        <end position="576"/>
    </location>
</feature>
<dbReference type="EMBL" id="SGJD01003852">
    <property type="protein sequence ID" value="KAB0392435.1"/>
    <property type="molecule type" value="Genomic_DNA"/>
</dbReference>
<keyword evidence="1" id="KW-0176">Collagen</keyword>
<evidence type="ECO:0000256" key="1">
    <source>
        <dbReference type="ARBA" id="ARBA00023119"/>
    </source>
</evidence>
<feature type="compositionally biased region" description="Low complexity" evidence="2">
    <location>
        <begin position="462"/>
        <end position="483"/>
    </location>
</feature>
<evidence type="ECO:0000256" key="2">
    <source>
        <dbReference type="SAM" id="MobiDB-lite"/>
    </source>
</evidence>
<feature type="compositionally biased region" description="Basic and acidic residues" evidence="2">
    <location>
        <begin position="701"/>
        <end position="712"/>
    </location>
</feature>
<dbReference type="InterPro" id="IPR016187">
    <property type="entry name" value="CTDL_fold"/>
</dbReference>
<name>A0A643BY15_BALPH</name>
<feature type="region of interest" description="Disordered" evidence="2">
    <location>
        <begin position="194"/>
        <end position="233"/>
    </location>
</feature>
<dbReference type="GO" id="GO:0005615">
    <property type="term" value="C:extracellular space"/>
    <property type="evidence" value="ECO:0007669"/>
    <property type="project" value="TreeGrafter"/>
</dbReference>
<feature type="region of interest" description="Disordered" evidence="2">
    <location>
        <begin position="595"/>
        <end position="751"/>
    </location>
</feature>
<dbReference type="Proteomes" id="UP000437017">
    <property type="component" value="Unassembled WGS sequence"/>
</dbReference>
<feature type="region of interest" description="Disordered" evidence="2">
    <location>
        <begin position="262"/>
        <end position="371"/>
    </location>
</feature>
<dbReference type="GO" id="GO:0005581">
    <property type="term" value="C:collagen trimer"/>
    <property type="evidence" value="ECO:0007669"/>
    <property type="project" value="UniProtKB-KW"/>
</dbReference>
<dbReference type="PANTHER" id="PTHR24023:SF910">
    <property type="entry name" value="COLLECTIN-12"/>
    <property type="match status" value="1"/>
</dbReference>
<dbReference type="AlphaFoldDB" id="A0A643BY15"/>
<evidence type="ECO:0000259" key="4">
    <source>
        <dbReference type="Pfam" id="PF20010"/>
    </source>
</evidence>
<feature type="compositionally biased region" description="Basic and acidic residues" evidence="2">
    <location>
        <begin position="274"/>
        <end position="286"/>
    </location>
</feature>
<feature type="compositionally biased region" description="Basic and acidic residues" evidence="2">
    <location>
        <begin position="595"/>
        <end position="609"/>
    </location>
</feature>
<feature type="compositionally biased region" description="Low complexity" evidence="2">
    <location>
        <begin position="66"/>
        <end position="78"/>
    </location>
</feature>
<reference evidence="5 6" key="1">
    <citation type="journal article" date="2019" name="PLoS ONE">
        <title>Genomic analyses reveal an absence of contemporary introgressive admixture between fin whales and blue whales, despite known hybrids.</title>
        <authorList>
            <person name="Westbury M.V."/>
            <person name="Petersen B."/>
            <person name="Lorenzen E.D."/>
        </authorList>
    </citation>
    <scope>NUCLEOTIDE SEQUENCE [LARGE SCALE GENOMIC DNA]</scope>
    <source>
        <strain evidence="5">FinWhale-01</strain>
    </source>
</reference>
<protein>
    <submittedName>
        <fullName evidence="5">Uncharacterized protein</fullName>
    </submittedName>
</protein>
<organism evidence="5 6">
    <name type="scientific">Balaenoptera physalus</name>
    <name type="common">Fin whale</name>
    <name type="synonym">Balaena physalus</name>
    <dbReference type="NCBI Taxonomy" id="9770"/>
    <lineage>
        <taxon>Eukaryota</taxon>
        <taxon>Metazoa</taxon>
        <taxon>Chordata</taxon>
        <taxon>Craniata</taxon>
        <taxon>Vertebrata</taxon>
        <taxon>Euteleostomi</taxon>
        <taxon>Mammalia</taxon>
        <taxon>Eutheria</taxon>
        <taxon>Laurasiatheria</taxon>
        <taxon>Artiodactyla</taxon>
        <taxon>Whippomorpha</taxon>
        <taxon>Cetacea</taxon>
        <taxon>Mysticeti</taxon>
        <taxon>Balaenopteridae</taxon>
        <taxon>Balaenoptera</taxon>
    </lineage>
</organism>
<feature type="region of interest" description="Disordered" evidence="2">
    <location>
        <begin position="926"/>
        <end position="945"/>
    </location>
</feature>
<evidence type="ECO:0000259" key="3">
    <source>
        <dbReference type="Pfam" id="PF06121"/>
    </source>
</evidence>
<accession>A0A643BY15</accession>
<dbReference type="GO" id="GO:0031012">
    <property type="term" value="C:extracellular matrix"/>
    <property type="evidence" value="ECO:0007669"/>
    <property type="project" value="TreeGrafter"/>
</dbReference>